<organism evidence="2">
    <name type="scientific">Opuntia streptacantha</name>
    <name type="common">Prickly pear cactus</name>
    <name type="synonym">Opuntia cardona</name>
    <dbReference type="NCBI Taxonomy" id="393608"/>
    <lineage>
        <taxon>Eukaryota</taxon>
        <taxon>Viridiplantae</taxon>
        <taxon>Streptophyta</taxon>
        <taxon>Embryophyta</taxon>
        <taxon>Tracheophyta</taxon>
        <taxon>Spermatophyta</taxon>
        <taxon>Magnoliopsida</taxon>
        <taxon>eudicotyledons</taxon>
        <taxon>Gunneridae</taxon>
        <taxon>Pentapetalae</taxon>
        <taxon>Caryophyllales</taxon>
        <taxon>Cactineae</taxon>
        <taxon>Cactaceae</taxon>
        <taxon>Opuntioideae</taxon>
        <taxon>Opuntia</taxon>
    </lineage>
</organism>
<feature type="compositionally biased region" description="Polar residues" evidence="1">
    <location>
        <begin position="60"/>
        <end position="79"/>
    </location>
</feature>
<accession>A0A7C9EET3</accession>
<dbReference type="AlphaFoldDB" id="A0A7C9EET3"/>
<evidence type="ECO:0000313" key="2">
    <source>
        <dbReference type="EMBL" id="MBA4660448.1"/>
    </source>
</evidence>
<name>A0A7C9EET3_OPUST</name>
<protein>
    <submittedName>
        <fullName evidence="2">Uncharacterized protein</fullName>
    </submittedName>
</protein>
<reference evidence="2" key="2">
    <citation type="submission" date="2020-07" db="EMBL/GenBank/DDBJ databases">
        <authorList>
            <person name="Vera ALvarez R."/>
            <person name="Arias-Moreno D.M."/>
            <person name="Jimenez-Jacinto V."/>
            <person name="Jimenez-Bremont J.F."/>
            <person name="Swaminathan K."/>
            <person name="Moose S.P."/>
            <person name="Guerrero-Gonzalez M.L."/>
            <person name="Marino-Ramirez L."/>
            <person name="Landsman D."/>
            <person name="Rodriguez-Kessler M."/>
            <person name="Delgado-Sanchez P."/>
        </authorList>
    </citation>
    <scope>NUCLEOTIDE SEQUENCE</scope>
    <source>
        <tissue evidence="2">Cladode</tissue>
    </source>
</reference>
<evidence type="ECO:0000256" key="1">
    <source>
        <dbReference type="SAM" id="MobiDB-lite"/>
    </source>
</evidence>
<feature type="region of interest" description="Disordered" evidence="1">
    <location>
        <begin position="1"/>
        <end position="111"/>
    </location>
</feature>
<dbReference type="EMBL" id="GISG01207930">
    <property type="protein sequence ID" value="MBA4660448.1"/>
    <property type="molecule type" value="Transcribed_RNA"/>
</dbReference>
<feature type="compositionally biased region" description="Polar residues" evidence="1">
    <location>
        <begin position="11"/>
        <end position="26"/>
    </location>
</feature>
<sequence length="111" mass="12747">MTSQHKRTGGRPQSSNNKRNALIGNNNKREFMPIDQAIRGKGNAQIKRRSTNDDDDVQQDESTSQFKFQTSSLQITPQLTIKARQKPKLKKNEQRANTNLRTKAERKRSPL</sequence>
<reference evidence="2" key="1">
    <citation type="journal article" date="2013" name="J. Plant Res.">
        <title>Effect of fungi and light on seed germination of three Opuntia species from semiarid lands of central Mexico.</title>
        <authorList>
            <person name="Delgado-Sanchez P."/>
            <person name="Jimenez-Bremont J.F."/>
            <person name="Guerrero-Gonzalez Mde L."/>
            <person name="Flores J."/>
        </authorList>
    </citation>
    <scope>NUCLEOTIDE SEQUENCE</scope>
    <source>
        <tissue evidence="2">Cladode</tissue>
    </source>
</reference>
<proteinExistence type="predicted"/>
<dbReference type="EMBL" id="GISG01207928">
    <property type="protein sequence ID" value="MBA4660446.1"/>
    <property type="molecule type" value="Transcribed_RNA"/>
</dbReference>